<dbReference type="Pfam" id="PF00089">
    <property type="entry name" value="Trypsin"/>
    <property type="match status" value="1"/>
</dbReference>
<accession>A0A917BWZ8</accession>
<feature type="chain" id="PRO_5037448541" description="Peptidase S1 domain-containing protein" evidence="1">
    <location>
        <begin position="26"/>
        <end position="305"/>
    </location>
</feature>
<organism evidence="3 4">
    <name type="scientific">Ornithinimicrobium tianjinense</name>
    <dbReference type="NCBI Taxonomy" id="1195761"/>
    <lineage>
        <taxon>Bacteria</taxon>
        <taxon>Bacillati</taxon>
        <taxon>Actinomycetota</taxon>
        <taxon>Actinomycetes</taxon>
        <taxon>Micrococcales</taxon>
        <taxon>Ornithinimicrobiaceae</taxon>
        <taxon>Ornithinimicrobium</taxon>
    </lineage>
</organism>
<sequence length="305" mass="32591">MRMRTLVAAAAGLAAVATSAFPASAIKYGDLDAGEHPYVGLMVAYTWNDVNGDTVQTDDELFAGWRCTGTQMDADTFLTAGHCTFGADAVAVWYGDNLQDVRLGREFVTLAGAIDQSSALAADAWSYDAIYHPEYDDAAFYLHDVGVVDQMTLAEGTTFETYGELPELGYWDEQLALTKNARDSYETVGYGLQWAMPTRGDSDPSVNNQARLDQADWVKYKAGGVLVNNRQFGAGPGQDSYVVLSSNAHTGGTCSGDSGGPTFVEDTTTVVAVTSFGMNETCAGSSGVYRIDTVDDLAWLGQFIG</sequence>
<dbReference type="SUPFAM" id="SSF50494">
    <property type="entry name" value="Trypsin-like serine proteases"/>
    <property type="match status" value="1"/>
</dbReference>
<dbReference type="PANTHER" id="PTHR24260">
    <property type="match status" value="1"/>
</dbReference>
<evidence type="ECO:0000259" key="2">
    <source>
        <dbReference type="PROSITE" id="PS50240"/>
    </source>
</evidence>
<proteinExistence type="predicted"/>
<dbReference type="Proteomes" id="UP000605670">
    <property type="component" value="Unassembled WGS sequence"/>
</dbReference>
<name>A0A917BWZ8_9MICO</name>
<protein>
    <recommendedName>
        <fullName evidence="2">Peptidase S1 domain-containing protein</fullName>
    </recommendedName>
</protein>
<dbReference type="Gene3D" id="2.40.10.10">
    <property type="entry name" value="Trypsin-like serine proteases"/>
    <property type="match status" value="2"/>
</dbReference>
<dbReference type="SMART" id="SM00020">
    <property type="entry name" value="Tryp_SPc"/>
    <property type="match status" value="1"/>
</dbReference>
<feature type="signal peptide" evidence="1">
    <location>
        <begin position="1"/>
        <end position="25"/>
    </location>
</feature>
<evidence type="ECO:0000313" key="4">
    <source>
        <dbReference type="Proteomes" id="UP000605670"/>
    </source>
</evidence>
<dbReference type="EMBL" id="BMEM01000006">
    <property type="protein sequence ID" value="GGF59345.1"/>
    <property type="molecule type" value="Genomic_DNA"/>
</dbReference>
<dbReference type="PROSITE" id="PS50240">
    <property type="entry name" value="TRYPSIN_DOM"/>
    <property type="match status" value="1"/>
</dbReference>
<dbReference type="GO" id="GO:0006508">
    <property type="term" value="P:proteolysis"/>
    <property type="evidence" value="ECO:0007669"/>
    <property type="project" value="InterPro"/>
</dbReference>
<dbReference type="InterPro" id="IPR051333">
    <property type="entry name" value="CLIP_Serine_Protease"/>
</dbReference>
<dbReference type="InterPro" id="IPR018114">
    <property type="entry name" value="TRYPSIN_HIS"/>
</dbReference>
<dbReference type="RefSeq" id="WP_188432012.1">
    <property type="nucleotide sequence ID" value="NZ_BAABKH010000001.1"/>
</dbReference>
<dbReference type="InterPro" id="IPR009003">
    <property type="entry name" value="Peptidase_S1_PA"/>
</dbReference>
<feature type="domain" description="Peptidase S1" evidence="2">
    <location>
        <begin position="26"/>
        <end position="305"/>
    </location>
</feature>
<dbReference type="InterPro" id="IPR001254">
    <property type="entry name" value="Trypsin_dom"/>
</dbReference>
<dbReference type="PANTHER" id="PTHR24260:SF136">
    <property type="entry name" value="GH08193P-RELATED"/>
    <property type="match status" value="1"/>
</dbReference>
<keyword evidence="4" id="KW-1185">Reference proteome</keyword>
<evidence type="ECO:0000313" key="3">
    <source>
        <dbReference type="EMBL" id="GGF59345.1"/>
    </source>
</evidence>
<dbReference type="AlphaFoldDB" id="A0A917BWZ8"/>
<keyword evidence="1" id="KW-0732">Signal</keyword>
<reference evidence="3" key="1">
    <citation type="journal article" date="2014" name="Int. J. Syst. Evol. Microbiol.">
        <title>Complete genome sequence of Corynebacterium casei LMG S-19264T (=DSM 44701T), isolated from a smear-ripened cheese.</title>
        <authorList>
            <consortium name="US DOE Joint Genome Institute (JGI-PGF)"/>
            <person name="Walter F."/>
            <person name="Albersmeier A."/>
            <person name="Kalinowski J."/>
            <person name="Ruckert C."/>
        </authorList>
    </citation>
    <scope>NUCLEOTIDE SEQUENCE</scope>
    <source>
        <strain evidence="3">CGMCC 1.12160</strain>
    </source>
</reference>
<comment type="caution">
    <text evidence="3">The sequence shown here is derived from an EMBL/GenBank/DDBJ whole genome shotgun (WGS) entry which is preliminary data.</text>
</comment>
<dbReference type="PROSITE" id="PS00134">
    <property type="entry name" value="TRYPSIN_HIS"/>
    <property type="match status" value="1"/>
</dbReference>
<evidence type="ECO:0000256" key="1">
    <source>
        <dbReference type="SAM" id="SignalP"/>
    </source>
</evidence>
<reference evidence="3" key="2">
    <citation type="submission" date="2020-09" db="EMBL/GenBank/DDBJ databases">
        <authorList>
            <person name="Sun Q."/>
            <person name="Zhou Y."/>
        </authorList>
    </citation>
    <scope>NUCLEOTIDE SEQUENCE</scope>
    <source>
        <strain evidence="3">CGMCC 1.12160</strain>
    </source>
</reference>
<dbReference type="InterPro" id="IPR043504">
    <property type="entry name" value="Peptidase_S1_PA_chymotrypsin"/>
</dbReference>
<gene>
    <name evidence="3" type="ORF">GCM10011366_28990</name>
</gene>
<dbReference type="GO" id="GO:0004252">
    <property type="term" value="F:serine-type endopeptidase activity"/>
    <property type="evidence" value="ECO:0007669"/>
    <property type="project" value="InterPro"/>
</dbReference>